<dbReference type="SMART" id="SM01127">
    <property type="entry name" value="DDHD"/>
    <property type="match status" value="1"/>
</dbReference>
<name>A0A2K6Q5J6_RHIRO</name>
<feature type="region of interest" description="Disordered" evidence="2">
    <location>
        <begin position="705"/>
        <end position="724"/>
    </location>
</feature>
<feature type="region of interest" description="Disordered" evidence="2">
    <location>
        <begin position="203"/>
        <end position="231"/>
    </location>
</feature>
<dbReference type="PANTHER" id="PTHR23509">
    <property type="entry name" value="PA-PL1 PHOSPHOLIPASE FAMILY"/>
    <property type="match status" value="1"/>
</dbReference>
<sequence>MNYPGRGSPRSPEHNGRGGGGAWELGSDAGPAFGGGVCCFEHLPGGDPGDGDVPLALLRGEPGLHLAPGTEDHNHHLALDPCLSDENYDFSSAESGSSLRYYSEGESGGGGGSSLSLHPPQQPPLVPTNSGGGGATGGVPGERKRTRLGGPAARHRYEVVTELGPEEVRWFYKEDKKTWKPFIGYDSLRIELAFRTLLQATGARRQGEDRDGEHVCSPTGPASSSGDDDEDRACGFCQSTTGHEPEMVELVNIEPVCVRGGLYEVDVTQGECYPVYWNQADKIPVMRGQWFIDGTWQPLEEEESNLIEQEHLNCFRGQQMQENFDIEVSKSIDGKDAVHSFKLSRNHVDWHSVDEVYLYSDATTSKIARTVTQKLGFSKASSSGTRLHRGYVEEATLEDKPSQTTHIVFVVHGIGQKMDQGRIIKNTAMMREAARKIEERHFSNHATHVEFLPVEWRSKLTLDGDTVDSITPDKVRGLRDMLNSSAMDIMYYTSPLYRDELVKGLQQELNRLYSLFCSRNPDFEEKGGKVSIVSHSLGCVITYDIMTGWNPVRLYEQLLQKEEELPDERWMSYEERHLLDELYITKRRLKEIEERLHGLKASSMTQTPALKFKVENFFCMGSPLAVFLALRGIRPGNTGSQDHILPREICNRLLNIFHPTDPVAYRLEPLILKHYSNISPVQIHWYNTSNPLPYEHMKPSFLNPAKEPTSVSENEGISTIPSPVTSPVLSRRHYGESITNIGKASILGAASIGKGLGGMLFSRFGRSSTTPSSETSKDSMEDEKKPVASPSATTVATQTLPHSSSGFLDSALELDHRIDFELREGLVESRYWSAVTSHTAYWSSLDVALFLLTFMYKHEHDNDAKPNLDPI</sequence>
<gene>
    <name evidence="4" type="primary">DDHD1</name>
</gene>
<feature type="region of interest" description="Disordered" evidence="2">
    <location>
        <begin position="765"/>
        <end position="796"/>
    </location>
</feature>
<feature type="compositionally biased region" description="Gly residues" evidence="2">
    <location>
        <begin position="130"/>
        <end position="140"/>
    </location>
</feature>
<dbReference type="GeneID" id="104669158"/>
<feature type="region of interest" description="Disordered" evidence="2">
    <location>
        <begin position="1"/>
        <end position="27"/>
    </location>
</feature>
<dbReference type="GO" id="GO:0005737">
    <property type="term" value="C:cytoplasm"/>
    <property type="evidence" value="ECO:0007669"/>
    <property type="project" value="TreeGrafter"/>
</dbReference>
<dbReference type="GeneTree" id="ENSGT00940000156065"/>
<feature type="compositionally biased region" description="Basic and acidic residues" evidence="2">
    <location>
        <begin position="205"/>
        <end position="214"/>
    </location>
</feature>
<feature type="compositionally biased region" description="Basic and acidic residues" evidence="2">
    <location>
        <begin position="775"/>
        <end position="786"/>
    </location>
</feature>
<dbReference type="InterPro" id="IPR058055">
    <property type="entry name" value="PA-PLA1"/>
</dbReference>
<dbReference type="OrthoDB" id="431378at2759"/>
<dbReference type="AlphaFoldDB" id="A0A2K6Q5J6"/>
<feature type="region of interest" description="Disordered" evidence="2">
    <location>
        <begin position="99"/>
        <end position="152"/>
    </location>
</feature>
<feature type="compositionally biased region" description="Polar residues" evidence="2">
    <location>
        <begin position="765"/>
        <end position="774"/>
    </location>
</feature>
<accession>A0A2K6Q5J6</accession>
<protein>
    <submittedName>
        <fullName evidence="4">DDHD domain containing 1</fullName>
    </submittedName>
</protein>
<dbReference type="Proteomes" id="UP000233200">
    <property type="component" value="Unplaced"/>
</dbReference>
<comment type="similarity">
    <text evidence="1">Belongs to the PA-PLA1 family.</text>
</comment>
<evidence type="ECO:0000256" key="2">
    <source>
        <dbReference type="SAM" id="MobiDB-lite"/>
    </source>
</evidence>
<feature type="domain" description="DDHD" evidence="3">
    <location>
        <begin position="610"/>
        <end position="857"/>
    </location>
</feature>
<organism evidence="4 5">
    <name type="scientific">Rhinopithecus roxellana</name>
    <name type="common">Golden snub-nosed monkey</name>
    <name type="synonym">Pygathrix roxellana</name>
    <dbReference type="NCBI Taxonomy" id="61622"/>
    <lineage>
        <taxon>Eukaryota</taxon>
        <taxon>Metazoa</taxon>
        <taxon>Chordata</taxon>
        <taxon>Craniata</taxon>
        <taxon>Vertebrata</taxon>
        <taxon>Euteleostomi</taxon>
        <taxon>Mammalia</taxon>
        <taxon>Eutheria</taxon>
        <taxon>Euarchontoglires</taxon>
        <taxon>Primates</taxon>
        <taxon>Haplorrhini</taxon>
        <taxon>Catarrhini</taxon>
        <taxon>Cercopithecidae</taxon>
        <taxon>Colobinae</taxon>
        <taxon>Rhinopithecus</taxon>
    </lineage>
</organism>
<dbReference type="Pfam" id="PF02862">
    <property type="entry name" value="DDHD"/>
    <property type="match status" value="1"/>
</dbReference>
<evidence type="ECO:0000313" key="4">
    <source>
        <dbReference type="Ensembl" id="ENSRROP00000024057.1"/>
    </source>
</evidence>
<evidence type="ECO:0000259" key="3">
    <source>
        <dbReference type="PROSITE" id="PS51043"/>
    </source>
</evidence>
<evidence type="ECO:0000256" key="1">
    <source>
        <dbReference type="ARBA" id="ARBA00038464"/>
    </source>
</evidence>
<proteinExistence type="inferred from homology"/>
<reference evidence="4" key="1">
    <citation type="submission" date="2025-08" db="UniProtKB">
        <authorList>
            <consortium name="Ensembl"/>
        </authorList>
    </citation>
    <scope>IDENTIFICATION</scope>
</reference>
<dbReference type="CTD" id="80821"/>
<evidence type="ECO:0000313" key="5">
    <source>
        <dbReference type="Proteomes" id="UP000233200"/>
    </source>
</evidence>
<reference evidence="4" key="2">
    <citation type="submission" date="2025-09" db="UniProtKB">
        <authorList>
            <consortium name="Ensembl"/>
        </authorList>
    </citation>
    <scope>IDENTIFICATION</scope>
</reference>
<dbReference type="GO" id="GO:0046872">
    <property type="term" value="F:metal ion binding"/>
    <property type="evidence" value="ECO:0007669"/>
    <property type="project" value="InterPro"/>
</dbReference>
<dbReference type="PROSITE" id="PS51043">
    <property type="entry name" value="DDHD"/>
    <property type="match status" value="1"/>
</dbReference>
<dbReference type="GO" id="GO:0004620">
    <property type="term" value="F:phospholipase activity"/>
    <property type="evidence" value="ECO:0007669"/>
    <property type="project" value="TreeGrafter"/>
</dbReference>
<dbReference type="InterPro" id="IPR004177">
    <property type="entry name" value="DDHD_dom"/>
</dbReference>
<dbReference type="OMA" id="DNKKSWW"/>
<dbReference type="PANTHER" id="PTHR23509:SF32">
    <property type="entry name" value="PHOSPHOLIPASE DDHD1"/>
    <property type="match status" value="1"/>
</dbReference>
<dbReference type="Ensembl" id="ENSRROT00000048268.1">
    <property type="protein sequence ID" value="ENSRROP00000024057.1"/>
    <property type="gene ID" value="ENSRROG00000035820.1"/>
</dbReference>
<feature type="compositionally biased region" description="Polar residues" evidence="2">
    <location>
        <begin position="709"/>
        <end position="724"/>
    </location>
</feature>
<keyword evidence="5" id="KW-1185">Reference proteome</keyword>